<gene>
    <name evidence="1" type="ORF">CCMP2556_LOCUS47393</name>
</gene>
<dbReference type="SUPFAM" id="SSF51430">
    <property type="entry name" value="NAD(P)-linked oxidoreductase"/>
    <property type="match status" value="1"/>
</dbReference>
<dbReference type="Proteomes" id="UP001642484">
    <property type="component" value="Unassembled WGS sequence"/>
</dbReference>
<keyword evidence="2" id="KW-1185">Reference proteome</keyword>
<sequence>MRMRCNGLIVTSLCLLLVSEFFMSKSFLVVDGSPRLGLGLAALGRPGYINLGRVEHLSPAETRTPEALRERAWQVLDAAWDLGIRYFDCARSYGRSEEFLSGWLKQKELKKEDVAVGSKWGYRYTADWRVDTGGEPHEVKDHSLSHLESQEKETDSFLGEHLRLYQIHSATLESGVLDNEDVLKRLQSLREDKGWRIGLSLSGVGQSKTLQKALETGVFDSVQATWNLMEQSCGPALKQAHDAGLEVIIKEGMANGRILQSPVLLKAAEAMEVAPDSLALAAIMAQPFQPMVLSGAVTISQLESNLEAVALSEHLKGSTALSSLMSESIMDPEAYWKERSALTWN</sequence>
<evidence type="ECO:0000313" key="2">
    <source>
        <dbReference type="Proteomes" id="UP001642484"/>
    </source>
</evidence>
<dbReference type="PANTHER" id="PTHR43312:SF1">
    <property type="entry name" value="NADP-DEPENDENT OXIDOREDUCTASE DOMAIN-CONTAINING PROTEIN"/>
    <property type="match status" value="1"/>
</dbReference>
<dbReference type="Gene3D" id="3.20.20.100">
    <property type="entry name" value="NADP-dependent oxidoreductase domain"/>
    <property type="match status" value="1"/>
</dbReference>
<dbReference type="InterPro" id="IPR036812">
    <property type="entry name" value="NAD(P)_OxRdtase_dom_sf"/>
</dbReference>
<evidence type="ECO:0000313" key="1">
    <source>
        <dbReference type="EMBL" id="CAK9100248.1"/>
    </source>
</evidence>
<comment type="caution">
    <text evidence="1">The sequence shown here is derived from an EMBL/GenBank/DDBJ whole genome shotgun (WGS) entry which is preliminary data.</text>
</comment>
<dbReference type="InterPro" id="IPR023210">
    <property type="entry name" value="NADP_OxRdtase_dom"/>
</dbReference>
<dbReference type="Pfam" id="PF00248">
    <property type="entry name" value="Aldo_ket_red"/>
    <property type="match status" value="1"/>
</dbReference>
<accession>A0ABP0RI15</accession>
<dbReference type="InterPro" id="IPR053135">
    <property type="entry name" value="AKR2_Oxidoreductase"/>
</dbReference>
<dbReference type="CDD" id="cd19098">
    <property type="entry name" value="AKR_unchar"/>
    <property type="match status" value="1"/>
</dbReference>
<name>A0ABP0RI15_9DINO</name>
<dbReference type="PANTHER" id="PTHR43312">
    <property type="entry name" value="D-THREO-ALDOSE 1-DEHYDROGENASE"/>
    <property type="match status" value="1"/>
</dbReference>
<protein>
    <submittedName>
        <fullName evidence="1">Uncharacterized protein</fullName>
    </submittedName>
</protein>
<reference evidence="1 2" key="1">
    <citation type="submission" date="2024-02" db="EMBL/GenBank/DDBJ databases">
        <authorList>
            <person name="Chen Y."/>
            <person name="Shah S."/>
            <person name="Dougan E. K."/>
            <person name="Thang M."/>
            <person name="Chan C."/>
        </authorList>
    </citation>
    <scope>NUCLEOTIDE SEQUENCE [LARGE SCALE GENOMIC DNA]</scope>
</reference>
<organism evidence="1 2">
    <name type="scientific">Durusdinium trenchii</name>
    <dbReference type="NCBI Taxonomy" id="1381693"/>
    <lineage>
        <taxon>Eukaryota</taxon>
        <taxon>Sar</taxon>
        <taxon>Alveolata</taxon>
        <taxon>Dinophyceae</taxon>
        <taxon>Suessiales</taxon>
        <taxon>Symbiodiniaceae</taxon>
        <taxon>Durusdinium</taxon>
    </lineage>
</organism>
<proteinExistence type="predicted"/>
<dbReference type="EMBL" id="CAXAMN010026038">
    <property type="protein sequence ID" value="CAK9100248.1"/>
    <property type="molecule type" value="Genomic_DNA"/>
</dbReference>